<dbReference type="CDD" id="cd00198">
    <property type="entry name" value="vWFA"/>
    <property type="match status" value="1"/>
</dbReference>
<dbReference type="eggNOG" id="COG3552">
    <property type="taxonomic scope" value="Bacteria"/>
</dbReference>
<dbReference type="InterPro" id="IPR002035">
    <property type="entry name" value="VWF_A"/>
</dbReference>
<gene>
    <name evidence="2" type="ORF">AMETH_1905</name>
</gene>
<evidence type="ECO:0000259" key="1">
    <source>
        <dbReference type="SMART" id="SM00327"/>
    </source>
</evidence>
<dbReference type="InterPro" id="IPR008912">
    <property type="entry name" value="Uncharacterised_CoxE"/>
</dbReference>
<dbReference type="PATRIC" id="fig|1068978.7.peg.2021"/>
<dbReference type="InterPro" id="IPR011195">
    <property type="entry name" value="UCP010256"/>
</dbReference>
<dbReference type="HOGENOM" id="CLU_042261_0_0_11"/>
<dbReference type="STRING" id="1068978.AMETH_1905"/>
<dbReference type="RefSeq" id="WP_017981211.1">
    <property type="nucleotide sequence ID" value="NZ_AQUL01000001.1"/>
</dbReference>
<protein>
    <submittedName>
        <fullName evidence="2">VWA containing CoxE family protein</fullName>
    </submittedName>
</protein>
<dbReference type="KEGG" id="amq:AMETH_1905"/>
<dbReference type="Gene3D" id="3.40.50.410">
    <property type="entry name" value="von Willebrand factor, type A domain"/>
    <property type="match status" value="1"/>
</dbReference>
<dbReference type="InterPro" id="IPR036465">
    <property type="entry name" value="vWFA_dom_sf"/>
</dbReference>
<accession>A0A076MW78</accession>
<dbReference type="PIRSF" id="PIRSF010256">
    <property type="entry name" value="CoxE_vWa"/>
    <property type="match status" value="1"/>
</dbReference>
<evidence type="ECO:0000313" key="2">
    <source>
        <dbReference type="EMBL" id="AIJ21997.1"/>
    </source>
</evidence>
<feature type="domain" description="VWFA" evidence="1">
    <location>
        <begin position="180"/>
        <end position="347"/>
    </location>
</feature>
<keyword evidence="3" id="KW-1185">Reference proteome</keyword>
<dbReference type="Pfam" id="PF05762">
    <property type="entry name" value="VWA_CoxE"/>
    <property type="match status" value="1"/>
</dbReference>
<organism evidence="2 3">
    <name type="scientific">Amycolatopsis methanolica 239</name>
    <dbReference type="NCBI Taxonomy" id="1068978"/>
    <lineage>
        <taxon>Bacteria</taxon>
        <taxon>Bacillati</taxon>
        <taxon>Actinomycetota</taxon>
        <taxon>Actinomycetes</taxon>
        <taxon>Pseudonocardiales</taxon>
        <taxon>Pseudonocardiaceae</taxon>
        <taxon>Amycolatopsis</taxon>
        <taxon>Amycolatopsis methanolica group</taxon>
    </lineage>
</organism>
<dbReference type="Proteomes" id="UP000062973">
    <property type="component" value="Chromosome"/>
</dbReference>
<dbReference type="PANTHER" id="PTHR39338:SF6">
    <property type="entry name" value="BLL5662 PROTEIN"/>
    <property type="match status" value="1"/>
</dbReference>
<evidence type="ECO:0000313" key="3">
    <source>
        <dbReference type="Proteomes" id="UP000062973"/>
    </source>
</evidence>
<sequence length="356" mass="38059">MSDLAELAARLCERLRSAGLAVGADRAARFARAVMLVSPQRTRELYLCALTTLTSSPADAQVLASVFATVFAAPEVGTAGAGAFSAGESTGPAREVRAPTAGSAVDRLATRDFATLEPAELALLRAAMSEFRLATPLRRSRRKRLSPGGRRADLRETLRVARRTGGEPVRLRRWVSREKPRKLVVLCDISGSMEPYARALLQLLVCAAGGARAEVFTFATRLTRLTRVLQRTPSAALADAGREAPDWSGGTKIGDSLGEFLDTHGARGMARGAVVVVLSDGWETGSPERLGREMARLSRLAHRIVWANPRTASPRFRPSTGGMAAAWPYCDAVVSAHRLDAIEDLLTAIAGCSGRD</sequence>
<dbReference type="SUPFAM" id="SSF53300">
    <property type="entry name" value="vWA-like"/>
    <property type="match status" value="1"/>
</dbReference>
<dbReference type="SMART" id="SM00327">
    <property type="entry name" value="VWA"/>
    <property type="match status" value="1"/>
</dbReference>
<dbReference type="AlphaFoldDB" id="A0A076MW78"/>
<proteinExistence type="predicted"/>
<dbReference type="PANTHER" id="PTHR39338">
    <property type="entry name" value="BLL5662 PROTEIN-RELATED"/>
    <property type="match status" value="1"/>
</dbReference>
<dbReference type="EMBL" id="CP009110">
    <property type="protein sequence ID" value="AIJ21997.1"/>
    <property type="molecule type" value="Genomic_DNA"/>
</dbReference>
<name>A0A076MW78_AMYME</name>
<reference evidence="2 3" key="1">
    <citation type="submission" date="2014-07" db="EMBL/GenBank/DDBJ databases">
        <title>Whole Genome Sequence of the Amycolatopsis methanolica 239.</title>
        <authorList>
            <person name="Tang B."/>
        </authorList>
    </citation>
    <scope>NUCLEOTIDE SEQUENCE [LARGE SCALE GENOMIC DNA]</scope>
    <source>
        <strain evidence="2 3">239</strain>
    </source>
</reference>